<dbReference type="OrthoDB" id="10490580at2759"/>
<feature type="compositionally biased region" description="Gly residues" evidence="1">
    <location>
        <begin position="318"/>
        <end position="328"/>
    </location>
</feature>
<proteinExistence type="predicted"/>
<dbReference type="AlphaFoldDB" id="A0A0F7ZGA7"/>
<evidence type="ECO:0000313" key="4">
    <source>
        <dbReference type="Proteomes" id="UP000054481"/>
    </source>
</evidence>
<feature type="region of interest" description="Disordered" evidence="1">
    <location>
        <begin position="189"/>
        <end position="224"/>
    </location>
</feature>
<dbReference type="EMBL" id="KQ030619">
    <property type="protein sequence ID" value="KJZ70561.1"/>
    <property type="molecule type" value="Genomic_DNA"/>
</dbReference>
<dbReference type="GO" id="GO:0008237">
    <property type="term" value="F:metallopeptidase activity"/>
    <property type="evidence" value="ECO:0007669"/>
    <property type="project" value="InterPro"/>
</dbReference>
<keyword evidence="4" id="KW-1185">Reference proteome</keyword>
<dbReference type="Gene3D" id="3.40.390.10">
    <property type="entry name" value="Collagenase (Catalytic Domain)"/>
    <property type="match status" value="1"/>
</dbReference>
<feature type="region of interest" description="Disordered" evidence="1">
    <location>
        <begin position="39"/>
        <end position="59"/>
    </location>
</feature>
<organism evidence="3 4">
    <name type="scientific">Hirsutella minnesotensis 3608</name>
    <dbReference type="NCBI Taxonomy" id="1043627"/>
    <lineage>
        <taxon>Eukaryota</taxon>
        <taxon>Fungi</taxon>
        <taxon>Dikarya</taxon>
        <taxon>Ascomycota</taxon>
        <taxon>Pezizomycotina</taxon>
        <taxon>Sordariomycetes</taxon>
        <taxon>Hypocreomycetidae</taxon>
        <taxon>Hypocreales</taxon>
        <taxon>Ophiocordycipitaceae</taxon>
        <taxon>Hirsutella</taxon>
    </lineage>
</organism>
<gene>
    <name evidence="3" type="ORF">HIM_10064</name>
</gene>
<protein>
    <recommendedName>
        <fullName evidence="5">Peptidase M43 pregnancy-associated plasma-A domain-containing protein</fullName>
    </recommendedName>
</protein>
<dbReference type="InterPro" id="IPR024079">
    <property type="entry name" value="MetalloPept_cat_dom_sf"/>
</dbReference>
<evidence type="ECO:0000256" key="2">
    <source>
        <dbReference type="SAM" id="SignalP"/>
    </source>
</evidence>
<accession>A0A0F7ZGA7</accession>
<reference evidence="3 4" key="1">
    <citation type="journal article" date="2014" name="Genome Biol. Evol.">
        <title>Comparative genomics and transcriptomics analyses reveal divergent lifestyle features of nematode endoparasitic fungus Hirsutella minnesotensis.</title>
        <authorList>
            <person name="Lai Y."/>
            <person name="Liu K."/>
            <person name="Zhang X."/>
            <person name="Zhang X."/>
            <person name="Li K."/>
            <person name="Wang N."/>
            <person name="Shu C."/>
            <person name="Wu Y."/>
            <person name="Wang C."/>
            <person name="Bushley K.E."/>
            <person name="Xiang M."/>
            <person name="Liu X."/>
        </authorList>
    </citation>
    <scope>NUCLEOTIDE SEQUENCE [LARGE SCALE GENOMIC DNA]</scope>
    <source>
        <strain evidence="3 4">3608</strain>
    </source>
</reference>
<evidence type="ECO:0008006" key="5">
    <source>
        <dbReference type="Google" id="ProtNLM"/>
    </source>
</evidence>
<dbReference type="SUPFAM" id="SSF55486">
    <property type="entry name" value="Metalloproteases ('zincins'), catalytic domain"/>
    <property type="match status" value="1"/>
</dbReference>
<sequence>MIMLTVLTAGLLASGTMAGPIGVDDHVEYSTCANADPTPEEQKLFARQQQQRPRPKTPGSVTLPVSFSYCCPQPEDCPFDEKEMGQAELALLNKYYKDAGITWVLSSSVKLTDDPKCQSLTIDNKKQQLEALKKETRKGGSEELNILYLPSNQGAGKKGECINPRPGSQPPPKTSGNIVDSCVVAMDTLPGQKGNGGSSGGSGGRGFPGFFRRQQGQNGGGIEDITSVHEAGHWLALPHVDQNSSGGKPGTQNVMEPAQVVGAGVEYSFTAEQNAIALEMALARQSVGNSTNGAGRGNRKGDLDFPDVIGFPDLPESGPGGVQGGQGPNGKQKTPGLSPFPQGPTRGNGGQGAPPSGQGFPQGLNGGDQNGFPSLPKGGQSGPQGIPDITSITGLDLDDPDAEITVIDATDLE</sequence>
<dbReference type="Proteomes" id="UP000054481">
    <property type="component" value="Unassembled WGS sequence"/>
</dbReference>
<evidence type="ECO:0000313" key="3">
    <source>
        <dbReference type="EMBL" id="KJZ70561.1"/>
    </source>
</evidence>
<feature type="compositionally biased region" description="Gly residues" evidence="1">
    <location>
        <begin position="193"/>
        <end position="207"/>
    </location>
</feature>
<feature type="region of interest" description="Disordered" evidence="1">
    <location>
        <begin position="288"/>
        <end position="401"/>
    </location>
</feature>
<feature type="chain" id="PRO_5002525699" description="Peptidase M43 pregnancy-associated plasma-A domain-containing protein" evidence="2">
    <location>
        <begin position="19"/>
        <end position="413"/>
    </location>
</feature>
<keyword evidence="2" id="KW-0732">Signal</keyword>
<evidence type="ECO:0000256" key="1">
    <source>
        <dbReference type="SAM" id="MobiDB-lite"/>
    </source>
</evidence>
<name>A0A0F7ZGA7_9HYPO</name>
<feature type="signal peptide" evidence="2">
    <location>
        <begin position="1"/>
        <end position="18"/>
    </location>
</feature>